<dbReference type="GO" id="GO:0005886">
    <property type="term" value="C:plasma membrane"/>
    <property type="evidence" value="ECO:0007669"/>
    <property type="project" value="UniProtKB-SubCell"/>
</dbReference>
<evidence type="ECO:0000313" key="13">
    <source>
        <dbReference type="Proteomes" id="UP001108240"/>
    </source>
</evidence>
<keyword evidence="7" id="KW-0325">Glycoprotein</keyword>
<dbReference type="OMA" id="YSRCRAN"/>
<dbReference type="SUPFAM" id="SSF57302">
    <property type="entry name" value="Snake toxin-like"/>
    <property type="match status" value="1"/>
</dbReference>
<dbReference type="Gene3D" id="2.10.60.10">
    <property type="entry name" value="CD59"/>
    <property type="match status" value="1"/>
</dbReference>
<evidence type="ECO:0000256" key="4">
    <source>
        <dbReference type="ARBA" id="ARBA00022729"/>
    </source>
</evidence>
<reference evidence="12" key="1">
    <citation type="submission" date="2025-08" db="UniProtKB">
        <authorList>
            <consortium name="Ensembl"/>
        </authorList>
    </citation>
    <scope>IDENTIFICATION</scope>
</reference>
<keyword evidence="3" id="KW-0336">GPI-anchor</keyword>
<proteinExistence type="inferred from homology"/>
<dbReference type="GO" id="GO:0098552">
    <property type="term" value="C:side of membrane"/>
    <property type="evidence" value="ECO:0007669"/>
    <property type="project" value="UniProtKB-KW"/>
</dbReference>
<dbReference type="PANTHER" id="PTHR47613:SF1">
    <property type="entry name" value="SPERM ACROSOME MEMBRANE-ASSOCIATED PROTEIN 4"/>
    <property type="match status" value="1"/>
</dbReference>
<keyword evidence="4 10" id="KW-0732">Signal</keyword>
<sequence>MNKVFLGIFAVALYFAVGCGFESRAGNTTTEVPLSKALNPNCSPGQALQCYECKLGFWNLCITSKKTCDAGEHCFSGVGKAGGLVDIKMKGCLEVSKCNKTEQVNFPSNSSTNIYAMMKTCCSTDLCNSAPAHFHMSAVSMASATISSVFMVKFLI</sequence>
<feature type="chain" id="PRO_5039944745" evidence="10">
    <location>
        <begin position="21"/>
        <end position="156"/>
    </location>
</feature>
<dbReference type="InterPro" id="IPR045860">
    <property type="entry name" value="Snake_toxin-like_sf"/>
</dbReference>
<evidence type="ECO:0000256" key="3">
    <source>
        <dbReference type="ARBA" id="ARBA00022622"/>
    </source>
</evidence>
<keyword evidence="2" id="KW-1003">Cell membrane</keyword>
<comment type="subcellular location">
    <subcellularLocation>
        <location evidence="1">Cell membrane</location>
        <topology evidence="1">Lipid-anchor</topology>
        <topology evidence="1">GPI-anchor</topology>
    </subcellularLocation>
</comment>
<dbReference type="InterPro" id="IPR046354">
    <property type="entry name" value="SPACA4/Bouncer"/>
</dbReference>
<evidence type="ECO:0000256" key="8">
    <source>
        <dbReference type="ARBA" id="ARBA00023288"/>
    </source>
</evidence>
<feature type="signal peptide" evidence="10">
    <location>
        <begin position="1"/>
        <end position="20"/>
    </location>
</feature>
<keyword evidence="6" id="KW-1015">Disulfide bond</keyword>
<evidence type="ECO:0000313" key="12">
    <source>
        <dbReference type="Ensembl" id="ENSCCRP00000148065.1"/>
    </source>
</evidence>
<dbReference type="Ensembl" id="ENSCCRT00000191650.1">
    <property type="protein sequence ID" value="ENSCCRP00000148065.1"/>
    <property type="gene ID" value="ENSCCRG00000064835.1"/>
</dbReference>
<evidence type="ECO:0000256" key="5">
    <source>
        <dbReference type="ARBA" id="ARBA00023136"/>
    </source>
</evidence>
<name>A0A9J8B412_CYPCA</name>
<evidence type="ECO:0000256" key="2">
    <source>
        <dbReference type="ARBA" id="ARBA00022475"/>
    </source>
</evidence>
<dbReference type="Pfam" id="PF00021">
    <property type="entry name" value="UPAR_LY6"/>
    <property type="match status" value="1"/>
</dbReference>
<accession>A0A9J8B412</accession>
<dbReference type="PANTHER" id="PTHR47613">
    <property type="entry name" value="SPERM ACROSOME MEMBRANE-ASSOCIATED PROTEIN 4"/>
    <property type="match status" value="1"/>
</dbReference>
<keyword evidence="5" id="KW-0472">Membrane</keyword>
<keyword evidence="13" id="KW-1185">Reference proteome</keyword>
<dbReference type="InterPro" id="IPR016054">
    <property type="entry name" value="LY6_UPA_recep-like"/>
</dbReference>
<comment type="similarity">
    <text evidence="9">Belongs to the SPACA4/bouncer family.</text>
</comment>
<dbReference type="GO" id="GO:0035036">
    <property type="term" value="P:sperm-egg recognition"/>
    <property type="evidence" value="ECO:0007669"/>
    <property type="project" value="TreeGrafter"/>
</dbReference>
<reference evidence="12" key="2">
    <citation type="submission" date="2025-09" db="UniProtKB">
        <authorList>
            <consortium name="Ensembl"/>
        </authorList>
    </citation>
    <scope>IDENTIFICATION</scope>
</reference>
<protein>
    <submittedName>
        <fullName evidence="12">Lymphocyte antigen-6, epidermis</fullName>
    </submittedName>
</protein>
<dbReference type="Proteomes" id="UP001108240">
    <property type="component" value="Unplaced"/>
</dbReference>
<dbReference type="GeneTree" id="ENSGT00510000049347"/>
<evidence type="ECO:0000256" key="10">
    <source>
        <dbReference type="SAM" id="SignalP"/>
    </source>
</evidence>
<feature type="domain" description="UPAR/Ly6" evidence="11">
    <location>
        <begin position="46"/>
        <end position="130"/>
    </location>
</feature>
<evidence type="ECO:0000256" key="7">
    <source>
        <dbReference type="ARBA" id="ARBA00023180"/>
    </source>
</evidence>
<evidence type="ECO:0000256" key="6">
    <source>
        <dbReference type="ARBA" id="ARBA00023157"/>
    </source>
</evidence>
<dbReference type="AlphaFoldDB" id="A0A9J8B412"/>
<evidence type="ECO:0000256" key="1">
    <source>
        <dbReference type="ARBA" id="ARBA00004609"/>
    </source>
</evidence>
<organism evidence="12 13">
    <name type="scientific">Cyprinus carpio carpio</name>
    <dbReference type="NCBI Taxonomy" id="630221"/>
    <lineage>
        <taxon>Eukaryota</taxon>
        <taxon>Metazoa</taxon>
        <taxon>Chordata</taxon>
        <taxon>Craniata</taxon>
        <taxon>Vertebrata</taxon>
        <taxon>Euteleostomi</taxon>
        <taxon>Actinopterygii</taxon>
        <taxon>Neopterygii</taxon>
        <taxon>Teleostei</taxon>
        <taxon>Ostariophysi</taxon>
        <taxon>Cypriniformes</taxon>
        <taxon>Cyprinidae</taxon>
        <taxon>Cyprininae</taxon>
        <taxon>Cyprinus</taxon>
    </lineage>
</organism>
<dbReference type="PROSITE" id="PS51257">
    <property type="entry name" value="PROKAR_LIPOPROTEIN"/>
    <property type="match status" value="1"/>
</dbReference>
<keyword evidence="8" id="KW-0449">Lipoprotein</keyword>
<evidence type="ECO:0000259" key="11">
    <source>
        <dbReference type="Pfam" id="PF00021"/>
    </source>
</evidence>
<evidence type="ECO:0000256" key="9">
    <source>
        <dbReference type="ARBA" id="ARBA00029446"/>
    </source>
</evidence>